<comment type="caution">
    <text evidence="1">The sequence shown here is derived from an EMBL/GenBank/DDBJ whole genome shotgun (WGS) entry which is preliminary data.</text>
</comment>
<protein>
    <submittedName>
        <fullName evidence="1">Uncharacterized protein</fullName>
    </submittedName>
</protein>
<name>A0ABS3CT36_9ALTE</name>
<gene>
    <name evidence="1" type="ORF">J0A65_10120</name>
</gene>
<accession>A0ABS3CT36</accession>
<sequence>MRDSIESYLNNHASLIKSFWSTGNSEVLDCGTLQDHADYIYVRALLGDKDWYCESALDKYAAVLIDSAFAGRVGCQEHLLPHISAYALASLNLLALAGADVRGRVLGKVRLDLDLLIDRQTYLPKWPAKWSHHTWRVSHWIGGIPSILLTFARHDPNRQIDEALVCKVLEACDKAILQPNTGLMKAYKSELLQQCFRVLYRLRHNPEHGDIGGLVHIHWINHVLGRNYIAADKLIDRCMEHMQDGPFLESVPYCLDFDYMQLIRTALEQRPEKESNAITSRVEIFRRDLVSFLGNIPTEGYSLHKLPGALATYHEANLILNREAEELNIKSVDIIKMAYWL</sequence>
<reference evidence="1 2" key="1">
    <citation type="submission" date="2021-03" db="EMBL/GenBank/DDBJ databases">
        <title>novel species isolated from a fishpond in China.</title>
        <authorList>
            <person name="Lu H."/>
            <person name="Cai Z."/>
        </authorList>
    </citation>
    <scope>NUCLEOTIDE SEQUENCE [LARGE SCALE GENOMIC DNA]</scope>
    <source>
        <strain evidence="1 2">Y57</strain>
    </source>
</reference>
<dbReference type="Proteomes" id="UP000663992">
    <property type="component" value="Unassembled WGS sequence"/>
</dbReference>
<dbReference type="EMBL" id="JAFKCS010000008">
    <property type="protein sequence ID" value="MBN7820220.1"/>
    <property type="molecule type" value="Genomic_DNA"/>
</dbReference>
<dbReference type="RefSeq" id="WP_206594061.1">
    <property type="nucleotide sequence ID" value="NZ_JAFKCS010000008.1"/>
</dbReference>
<organism evidence="1 2">
    <name type="scientific">Bowmanella yangjiangensis</name>
    <dbReference type="NCBI Taxonomy" id="2811230"/>
    <lineage>
        <taxon>Bacteria</taxon>
        <taxon>Pseudomonadati</taxon>
        <taxon>Pseudomonadota</taxon>
        <taxon>Gammaproteobacteria</taxon>
        <taxon>Alteromonadales</taxon>
        <taxon>Alteromonadaceae</taxon>
        <taxon>Bowmanella</taxon>
    </lineage>
</organism>
<evidence type="ECO:0000313" key="2">
    <source>
        <dbReference type="Proteomes" id="UP000663992"/>
    </source>
</evidence>
<proteinExistence type="predicted"/>
<keyword evidence="2" id="KW-1185">Reference proteome</keyword>
<evidence type="ECO:0000313" key="1">
    <source>
        <dbReference type="EMBL" id="MBN7820220.1"/>
    </source>
</evidence>